<dbReference type="PANTHER" id="PTHR30290">
    <property type="entry name" value="PERIPLASMIC BINDING COMPONENT OF ABC TRANSPORTER"/>
    <property type="match status" value="1"/>
</dbReference>
<feature type="compositionally biased region" description="Polar residues" evidence="1">
    <location>
        <begin position="49"/>
        <end position="64"/>
    </location>
</feature>
<dbReference type="Gene3D" id="3.10.105.10">
    <property type="entry name" value="Dipeptide-binding Protein, Domain 3"/>
    <property type="match status" value="1"/>
</dbReference>
<dbReference type="Gene3D" id="3.40.190.10">
    <property type="entry name" value="Periplasmic binding protein-like II"/>
    <property type="match status" value="1"/>
</dbReference>
<protein>
    <submittedName>
        <fullName evidence="3">ABC transporter substrate-binding protein</fullName>
    </submittedName>
</protein>
<comment type="caution">
    <text evidence="3">The sequence shown here is derived from an EMBL/GenBank/DDBJ whole genome shotgun (WGS) entry which is preliminary data.</text>
</comment>
<dbReference type="InterPro" id="IPR006311">
    <property type="entry name" value="TAT_signal"/>
</dbReference>
<dbReference type="CDD" id="cd08503">
    <property type="entry name" value="PBP2_NikA_DppA_OppA_like_17"/>
    <property type="match status" value="1"/>
</dbReference>
<dbReference type="Proteomes" id="UP000663792">
    <property type="component" value="Unassembled WGS sequence"/>
</dbReference>
<dbReference type="InterPro" id="IPR030678">
    <property type="entry name" value="Peptide/Ni-bd"/>
</dbReference>
<keyword evidence="4" id="KW-1185">Reference proteome</keyword>
<accession>A0A938YEL8</accession>
<evidence type="ECO:0000256" key="1">
    <source>
        <dbReference type="SAM" id="MobiDB-lite"/>
    </source>
</evidence>
<gene>
    <name evidence="3" type="ORF">JL106_18550</name>
</gene>
<proteinExistence type="predicted"/>
<dbReference type="PROSITE" id="PS51318">
    <property type="entry name" value="TAT"/>
    <property type="match status" value="1"/>
</dbReference>
<dbReference type="PIRSF" id="PIRSF002741">
    <property type="entry name" value="MppA"/>
    <property type="match status" value="1"/>
</dbReference>
<dbReference type="InterPro" id="IPR000914">
    <property type="entry name" value="SBP_5_dom"/>
</dbReference>
<organism evidence="3 4">
    <name type="scientific">Nakamurella leprariae</name>
    <dbReference type="NCBI Taxonomy" id="2803911"/>
    <lineage>
        <taxon>Bacteria</taxon>
        <taxon>Bacillati</taxon>
        <taxon>Actinomycetota</taxon>
        <taxon>Actinomycetes</taxon>
        <taxon>Nakamurellales</taxon>
        <taxon>Nakamurellaceae</taxon>
        <taxon>Nakamurella</taxon>
    </lineage>
</organism>
<evidence type="ECO:0000313" key="3">
    <source>
        <dbReference type="EMBL" id="MBM9469292.1"/>
    </source>
</evidence>
<dbReference type="RefSeq" id="WP_205262238.1">
    <property type="nucleotide sequence ID" value="NZ_JAERWK010000025.1"/>
</dbReference>
<feature type="domain" description="Solute-binding protein family 5" evidence="2">
    <location>
        <begin position="115"/>
        <end position="448"/>
    </location>
</feature>
<dbReference type="AlphaFoldDB" id="A0A938YEL8"/>
<dbReference type="SUPFAM" id="SSF53850">
    <property type="entry name" value="Periplasmic binding protein-like II"/>
    <property type="match status" value="1"/>
</dbReference>
<sequence length="543" mass="58630">MHQSTAPDPFTPVSPSRRRFLAGLAGTAGLALLAACGTGDDTTAPAGSAGQSGSTGPATDQAQPRSGGRLRAVVGGASAASDSLDPHVIGTSAGGALSKNVWDKLVAYDNDLTLRYRLAQSLEPNADGTQWRITLRDGVVFSDGTPLTSQDVLYSFRRMLAEDKPSAGDLAVVDLDRTVADGDLAVVVAMREPLADFGSVLAGWYCYIVQDGSDVFDAQTLPPGTGPFVVTSWSPGDRALLTRNDRYWDSAPLLDEVEIIQVADTEARMNAFSSGEADLVHDISFLQAQTAAAQEDITLLVPPAGIMGAFQMRTDMAPFDDVRVRQALRLVVDRQAMVDTVYYGYAEIGNDLYGKGAPNYAAGLPQRTRDPEQARALLREAGLEDLTVTLTTANAEPGMIEMATLFAQQAEAAGITVQLETVPADTYFSQVAGKAAFTHTGWWNYSLEYYFGQTLTSDAPSNGTAWRRPEWDATFARARATLDPQERERLYFELQEELWHEGGILLHSFAKKPTAVRSFVRGVPEGVPGTDDWGNYRTAWLDR</sequence>
<dbReference type="Pfam" id="PF00496">
    <property type="entry name" value="SBP_bac_5"/>
    <property type="match status" value="1"/>
</dbReference>
<dbReference type="GO" id="GO:0042597">
    <property type="term" value="C:periplasmic space"/>
    <property type="evidence" value="ECO:0007669"/>
    <property type="project" value="UniProtKB-ARBA"/>
</dbReference>
<dbReference type="PANTHER" id="PTHR30290:SF65">
    <property type="entry name" value="MONOACYL PHOSPHATIDYLINOSITOL TETRAMANNOSIDE-BINDING PROTEIN LPQW-RELATED"/>
    <property type="match status" value="1"/>
</dbReference>
<dbReference type="GO" id="GO:1904680">
    <property type="term" value="F:peptide transmembrane transporter activity"/>
    <property type="evidence" value="ECO:0007669"/>
    <property type="project" value="TreeGrafter"/>
</dbReference>
<dbReference type="GO" id="GO:0015833">
    <property type="term" value="P:peptide transport"/>
    <property type="evidence" value="ECO:0007669"/>
    <property type="project" value="TreeGrafter"/>
</dbReference>
<dbReference type="GO" id="GO:0043190">
    <property type="term" value="C:ATP-binding cassette (ABC) transporter complex"/>
    <property type="evidence" value="ECO:0007669"/>
    <property type="project" value="InterPro"/>
</dbReference>
<dbReference type="InterPro" id="IPR039424">
    <property type="entry name" value="SBP_5"/>
</dbReference>
<feature type="region of interest" description="Disordered" evidence="1">
    <location>
        <begin position="43"/>
        <end position="71"/>
    </location>
</feature>
<reference evidence="3" key="1">
    <citation type="submission" date="2021-01" db="EMBL/GenBank/DDBJ databases">
        <title>YIM 132084 draft genome.</title>
        <authorList>
            <person name="An D."/>
        </authorList>
    </citation>
    <scope>NUCLEOTIDE SEQUENCE</scope>
    <source>
        <strain evidence="3">YIM 132084</strain>
    </source>
</reference>
<name>A0A938YEL8_9ACTN</name>
<evidence type="ECO:0000259" key="2">
    <source>
        <dbReference type="Pfam" id="PF00496"/>
    </source>
</evidence>
<dbReference type="EMBL" id="JAERWK010000025">
    <property type="protein sequence ID" value="MBM9469292.1"/>
    <property type="molecule type" value="Genomic_DNA"/>
</dbReference>
<evidence type="ECO:0000313" key="4">
    <source>
        <dbReference type="Proteomes" id="UP000663792"/>
    </source>
</evidence>